<feature type="domain" description="4Fe-4S ferredoxin-type" evidence="1">
    <location>
        <begin position="5"/>
        <end position="34"/>
    </location>
</feature>
<dbReference type="KEGG" id="dhd:Dhaf_1222"/>
<dbReference type="SUPFAM" id="SSF54862">
    <property type="entry name" value="4Fe-4S ferredoxins"/>
    <property type="match status" value="1"/>
</dbReference>
<name>B8G164_DESHD</name>
<evidence type="ECO:0000259" key="1">
    <source>
        <dbReference type="PROSITE" id="PS51379"/>
    </source>
</evidence>
<dbReference type="RefSeq" id="WP_015943293.1">
    <property type="nucleotide sequence ID" value="NC_011830.1"/>
</dbReference>
<reference evidence="2 3" key="1">
    <citation type="journal article" date="2012" name="BMC Microbiol.">
        <title>Genome sequence of Desulfitobacterium hafniense DCB-2, a Gram-positive anaerobe capable of dehalogenation and metal reduction.</title>
        <authorList>
            <person name="Kim S.H."/>
            <person name="Harzman C."/>
            <person name="Davis J.K."/>
            <person name="Hutcheson R."/>
            <person name="Broderick J.B."/>
            <person name="Marsh T.L."/>
            <person name="Tiedje J.M."/>
        </authorList>
    </citation>
    <scope>NUCLEOTIDE SEQUENCE [LARGE SCALE GENOMIC DNA]</scope>
    <source>
        <strain evidence="3">DSM 10664 / DCB-2</strain>
    </source>
</reference>
<dbReference type="Pfam" id="PF12797">
    <property type="entry name" value="Fer4_2"/>
    <property type="match status" value="1"/>
</dbReference>
<sequence length="37" mass="4167">MSKNWYPVIDYETCTECGACVAKVPTGFTNQTPINQR</sequence>
<dbReference type="EMBL" id="CP001336">
    <property type="protein sequence ID" value="ACL19279.1"/>
    <property type="molecule type" value="Genomic_DNA"/>
</dbReference>
<evidence type="ECO:0000313" key="2">
    <source>
        <dbReference type="EMBL" id="ACL19279.1"/>
    </source>
</evidence>
<accession>B8G164</accession>
<dbReference type="PROSITE" id="PS51379">
    <property type="entry name" value="4FE4S_FER_2"/>
    <property type="match status" value="1"/>
</dbReference>
<protein>
    <recommendedName>
        <fullName evidence="1">4Fe-4S ferredoxin-type domain-containing protein</fullName>
    </recommendedName>
</protein>
<organism evidence="2 3">
    <name type="scientific">Desulfitobacterium hafniense (strain DSM 10664 / DCB-2)</name>
    <dbReference type="NCBI Taxonomy" id="272564"/>
    <lineage>
        <taxon>Bacteria</taxon>
        <taxon>Bacillati</taxon>
        <taxon>Bacillota</taxon>
        <taxon>Clostridia</taxon>
        <taxon>Eubacteriales</taxon>
        <taxon>Desulfitobacteriaceae</taxon>
        <taxon>Desulfitobacterium</taxon>
    </lineage>
</organism>
<dbReference type="Gene3D" id="3.30.70.20">
    <property type="match status" value="1"/>
</dbReference>
<dbReference type="AlphaFoldDB" id="B8G164"/>
<evidence type="ECO:0000313" key="3">
    <source>
        <dbReference type="Proteomes" id="UP000007726"/>
    </source>
</evidence>
<dbReference type="Proteomes" id="UP000007726">
    <property type="component" value="Chromosome"/>
</dbReference>
<gene>
    <name evidence="2" type="ordered locus">Dhaf_1222</name>
</gene>
<dbReference type="InterPro" id="IPR017896">
    <property type="entry name" value="4Fe4S_Fe-S-bd"/>
</dbReference>
<dbReference type="HOGENOM" id="CLU_3342898_0_0_9"/>
<proteinExistence type="predicted"/>